<dbReference type="InterPro" id="IPR041429">
    <property type="entry name" value="ITPK1_N"/>
</dbReference>
<evidence type="ECO:0000256" key="14">
    <source>
        <dbReference type="PIRSR" id="PIRSR038186-1"/>
    </source>
</evidence>
<sequence length="324" mass="36504">MSKRPQETYRTGYALTPKKEQSFIQPSLLRHASERGVFLTRIDLGKPLIEQGPFDCIIHKLYRPDWKQQLQQFSSRNPHVPIIDSPDSIELLHSRISMLEVVNKLKSTKSGFLESFGVPNQHVVLDDGDLDRLMEGDAVEELNLKFPVIAKPLVADGTEISHKMFLIFDRGGLSGLITPVVLQEFVNHGGVILKVYVVGGYAKCVKRRSLPDISEEKMTGSLPFSQISNLAMEKDEGSGDSVNYEGAEMPPENLVMELAKGLREVTRLNLFNFDLIRDSRDKDRYLVIDINYFPGYAKMPGFESVLTDFFLDVAQKKSVGNVIE</sequence>
<dbReference type="EC" id="2.7.1.134" evidence="13"/>
<dbReference type="GO" id="GO:0052725">
    <property type="term" value="F:inositol-1,3,4-trisphosphate 6-kinase activity"/>
    <property type="evidence" value="ECO:0007669"/>
    <property type="project" value="InterPro"/>
</dbReference>
<evidence type="ECO:0000256" key="10">
    <source>
        <dbReference type="ARBA" id="ARBA00051312"/>
    </source>
</evidence>
<feature type="binding site" evidence="14">
    <location>
        <position position="209"/>
    </location>
    <ligand>
        <name>ATP</name>
        <dbReference type="ChEBI" id="CHEBI:30616"/>
    </ligand>
</feature>
<dbReference type="PANTHER" id="PTHR14217:SF40">
    <property type="entry name" value="INOSITOL-TETRAKISPHOSPHATE 1-KINASE 2"/>
    <property type="match status" value="1"/>
</dbReference>
<dbReference type="GO" id="GO:0005737">
    <property type="term" value="C:cytoplasm"/>
    <property type="evidence" value="ECO:0007669"/>
    <property type="project" value="TreeGrafter"/>
</dbReference>
<reference evidence="18 19" key="1">
    <citation type="journal article" date="2021" name="Commun. Biol.">
        <title>The genome of Shorea leprosula (Dipterocarpaceae) highlights the ecological relevance of drought in aseasonal tropical rainforests.</title>
        <authorList>
            <person name="Ng K.K.S."/>
            <person name="Kobayashi M.J."/>
            <person name="Fawcett J.A."/>
            <person name="Hatakeyama M."/>
            <person name="Paape T."/>
            <person name="Ng C.H."/>
            <person name="Ang C.C."/>
            <person name="Tnah L.H."/>
            <person name="Lee C.T."/>
            <person name="Nishiyama T."/>
            <person name="Sese J."/>
            <person name="O'Brien M.J."/>
            <person name="Copetti D."/>
            <person name="Mohd Noor M.I."/>
            <person name="Ong R.C."/>
            <person name="Putra M."/>
            <person name="Sireger I.Z."/>
            <person name="Indrioko S."/>
            <person name="Kosugi Y."/>
            <person name="Izuno A."/>
            <person name="Isagi Y."/>
            <person name="Lee S.L."/>
            <person name="Shimizu K.K."/>
        </authorList>
    </citation>
    <scope>NUCLEOTIDE SEQUENCE [LARGE SCALE GENOMIC DNA]</scope>
    <source>
        <strain evidence="18">214</strain>
    </source>
</reference>
<evidence type="ECO:0000256" key="13">
    <source>
        <dbReference type="PIRNR" id="PIRNR038186"/>
    </source>
</evidence>
<dbReference type="Proteomes" id="UP001054252">
    <property type="component" value="Unassembled WGS sequence"/>
</dbReference>
<keyword evidence="4 13" id="KW-0479">Metal-binding</keyword>
<evidence type="ECO:0000256" key="9">
    <source>
        <dbReference type="ARBA" id="ARBA00033645"/>
    </source>
</evidence>
<dbReference type="GO" id="GO:0032957">
    <property type="term" value="P:inositol trisphosphate metabolic process"/>
    <property type="evidence" value="ECO:0007669"/>
    <property type="project" value="InterPro"/>
</dbReference>
<comment type="catalytic activity">
    <reaction evidence="9">
        <text>1D-myo-inositol 3,4,5,6-tetrakisphosphate + ATP = 1D-myo-inositol 1,3,4,5,6-pentakisphosphate + ADP + H(+)</text>
        <dbReference type="Rhea" id="RHEA:12452"/>
        <dbReference type="ChEBI" id="CHEBI:15378"/>
        <dbReference type="ChEBI" id="CHEBI:30616"/>
        <dbReference type="ChEBI" id="CHEBI:57539"/>
        <dbReference type="ChEBI" id="CHEBI:57733"/>
        <dbReference type="ChEBI" id="CHEBI:456216"/>
        <dbReference type="EC" id="2.7.1.134"/>
    </reaction>
    <physiologicalReaction direction="left-to-right" evidence="9">
        <dbReference type="Rhea" id="RHEA:12453"/>
    </physiologicalReaction>
    <physiologicalReaction direction="right-to-left" evidence="9">
        <dbReference type="Rhea" id="RHEA:12454"/>
    </physiologicalReaction>
</comment>
<comment type="catalytic activity">
    <reaction evidence="10">
        <text>1D-myo-inositol 1,3,4-trisphosphate + ATP = 1D-myo-inositol 1,3,4,5-tetrakisphosphate + ADP + H(+)</text>
        <dbReference type="Rhea" id="RHEA:13253"/>
        <dbReference type="ChEBI" id="CHEBI:15378"/>
        <dbReference type="ChEBI" id="CHEBI:30616"/>
        <dbReference type="ChEBI" id="CHEBI:57895"/>
        <dbReference type="ChEBI" id="CHEBI:58414"/>
        <dbReference type="ChEBI" id="CHEBI:456216"/>
        <dbReference type="EC" id="2.7.1.159"/>
    </reaction>
    <physiologicalReaction direction="left-to-right" evidence="10">
        <dbReference type="Rhea" id="RHEA:13254"/>
    </physiologicalReaction>
</comment>
<evidence type="ECO:0000259" key="17">
    <source>
        <dbReference type="Pfam" id="PF17927"/>
    </source>
</evidence>
<evidence type="ECO:0000256" key="2">
    <source>
        <dbReference type="ARBA" id="ARBA00011245"/>
    </source>
</evidence>
<comment type="cofactor">
    <cofactor evidence="13 15">
        <name>Mg(2+)</name>
        <dbReference type="ChEBI" id="CHEBI:18420"/>
    </cofactor>
    <text evidence="13 15">Binds 2 magnesium ions per subunit.</text>
</comment>
<comment type="function">
    <text evidence="13">Kinase that can phosphorylate various inositol polyphosphate such as Ins(3,4,5,6)P4 or Ins(1,3,4)P3.</text>
</comment>
<keyword evidence="5 13" id="KW-0547">Nucleotide-binding</keyword>
<name>A0AAV5JC08_9ROSI</name>
<keyword evidence="6 13" id="KW-0418">Kinase</keyword>
<dbReference type="InterPro" id="IPR040464">
    <property type="entry name" value="InsP(3)kin_ATP-grasp"/>
</dbReference>
<dbReference type="GO" id="GO:0005524">
    <property type="term" value="F:ATP binding"/>
    <property type="evidence" value="ECO:0007669"/>
    <property type="project" value="UniProtKB-KW"/>
</dbReference>
<evidence type="ECO:0000256" key="8">
    <source>
        <dbReference type="ARBA" id="ARBA00022842"/>
    </source>
</evidence>
<evidence type="ECO:0000256" key="5">
    <source>
        <dbReference type="ARBA" id="ARBA00022741"/>
    </source>
</evidence>
<evidence type="ECO:0000256" key="12">
    <source>
        <dbReference type="ARBA" id="ARBA00051721"/>
    </source>
</evidence>
<evidence type="ECO:0000256" key="15">
    <source>
        <dbReference type="PIRSR" id="PIRSR038186-2"/>
    </source>
</evidence>
<dbReference type="Gene3D" id="3.30.470.20">
    <property type="entry name" value="ATP-grasp fold, B domain"/>
    <property type="match status" value="1"/>
</dbReference>
<feature type="binding site" evidence="14">
    <location>
        <position position="19"/>
    </location>
    <ligand>
        <name>1D-myo-inositol 1,3,4-trisphosphate</name>
        <dbReference type="ChEBI" id="CHEBI:58414"/>
    </ligand>
</feature>
<evidence type="ECO:0000256" key="7">
    <source>
        <dbReference type="ARBA" id="ARBA00022840"/>
    </source>
</evidence>
<dbReference type="GO" id="GO:0000287">
    <property type="term" value="F:magnesium ion binding"/>
    <property type="evidence" value="ECO:0007669"/>
    <property type="project" value="InterPro"/>
</dbReference>
<feature type="binding site" evidence="14">
    <location>
        <position position="291"/>
    </location>
    <ligand>
        <name>1D-myo-inositol 1,3,4-trisphosphate</name>
        <dbReference type="ChEBI" id="CHEBI:58414"/>
    </ligand>
</feature>
<feature type="binding site" evidence="14">
    <location>
        <position position="194"/>
    </location>
    <ligand>
        <name>ATP</name>
        <dbReference type="ChEBI" id="CHEBI:30616"/>
    </ligand>
</feature>
<feature type="domain" description="Inositol-tetrakisphosphate 1-kinase N-terminal" evidence="17">
    <location>
        <begin position="11"/>
        <end position="89"/>
    </location>
</feature>
<evidence type="ECO:0000256" key="4">
    <source>
        <dbReference type="ARBA" id="ARBA00022723"/>
    </source>
</evidence>
<evidence type="ECO:0000313" key="18">
    <source>
        <dbReference type="EMBL" id="GKV08887.1"/>
    </source>
</evidence>
<feature type="binding site" evidence="14">
    <location>
        <position position="60"/>
    </location>
    <ligand>
        <name>1D-myo-inositol 1,3,4-trisphosphate</name>
        <dbReference type="ChEBI" id="CHEBI:58414"/>
    </ligand>
</feature>
<feature type="binding site" evidence="15">
    <location>
        <position position="274"/>
    </location>
    <ligand>
        <name>Mg(2+)</name>
        <dbReference type="ChEBI" id="CHEBI:18420"/>
        <label>1</label>
    </ligand>
</feature>
<dbReference type="PANTHER" id="PTHR14217">
    <property type="entry name" value="INOSITOL-TETRAKISPHOSPHATE 1-KINASE"/>
    <property type="match status" value="1"/>
</dbReference>
<keyword evidence="8 13" id="KW-0460">Magnesium</keyword>
<dbReference type="FunFam" id="3.30.1490.220:FF:000002">
    <property type="entry name" value="Inositol-tetrakisphosphate 1-kinase"/>
    <property type="match status" value="1"/>
</dbReference>
<gene>
    <name evidence="18" type="ORF">SLEP1_g20458</name>
</gene>
<dbReference type="GO" id="GO:0047325">
    <property type="term" value="F:inositol-3,4,5,6-tetrakisphosphate 1-kinase activity"/>
    <property type="evidence" value="ECO:0007669"/>
    <property type="project" value="UniProtKB-EC"/>
</dbReference>
<keyword evidence="3 13" id="KW-0808">Transferase</keyword>
<dbReference type="InterPro" id="IPR008656">
    <property type="entry name" value="Inositol_tetrakis-P_1-kinase"/>
</dbReference>
<comment type="similarity">
    <text evidence="1 13">Belongs to the ITPK1 family.</text>
</comment>
<dbReference type="GO" id="GO:0052726">
    <property type="term" value="F:inositol-1,3,4-trisphosphate 5-kinase activity"/>
    <property type="evidence" value="ECO:0007669"/>
    <property type="project" value="InterPro"/>
</dbReference>
<dbReference type="GO" id="GO:0052835">
    <property type="term" value="F:inositol-3,4,6-trisphosphate 1-kinase activity"/>
    <property type="evidence" value="ECO:0007669"/>
    <property type="project" value="UniProtKB-ARBA"/>
</dbReference>
<dbReference type="EMBL" id="BPVZ01000029">
    <property type="protein sequence ID" value="GKV08887.1"/>
    <property type="molecule type" value="Genomic_DNA"/>
</dbReference>
<dbReference type="Pfam" id="PF05770">
    <property type="entry name" value="Ins134_P3_kin"/>
    <property type="match status" value="1"/>
</dbReference>
<feature type="binding site" evidence="14">
    <location>
        <begin position="183"/>
        <end position="194"/>
    </location>
    <ligand>
        <name>ATP</name>
        <dbReference type="ChEBI" id="CHEBI:30616"/>
    </ligand>
</feature>
<organism evidence="18 19">
    <name type="scientific">Rubroshorea leprosula</name>
    <dbReference type="NCBI Taxonomy" id="152421"/>
    <lineage>
        <taxon>Eukaryota</taxon>
        <taxon>Viridiplantae</taxon>
        <taxon>Streptophyta</taxon>
        <taxon>Embryophyta</taxon>
        <taxon>Tracheophyta</taxon>
        <taxon>Spermatophyta</taxon>
        <taxon>Magnoliopsida</taxon>
        <taxon>eudicotyledons</taxon>
        <taxon>Gunneridae</taxon>
        <taxon>Pentapetalae</taxon>
        <taxon>rosids</taxon>
        <taxon>malvids</taxon>
        <taxon>Malvales</taxon>
        <taxon>Dipterocarpaceae</taxon>
        <taxon>Rubroshorea</taxon>
    </lineage>
</organism>
<comment type="catalytic activity">
    <reaction evidence="12">
        <text>1D-myo-inositol 3,4,6-trisphosphate + ATP = 1D-myo-inositol 1,3,4,6-tetrakisphosphate + ADP + H(+)</text>
        <dbReference type="Rhea" id="RHEA:70287"/>
        <dbReference type="ChEBI" id="CHEBI:15378"/>
        <dbReference type="ChEBI" id="CHEBI:30616"/>
        <dbReference type="ChEBI" id="CHEBI:57660"/>
        <dbReference type="ChEBI" id="CHEBI:189099"/>
        <dbReference type="ChEBI" id="CHEBI:456216"/>
    </reaction>
    <physiologicalReaction direction="left-to-right" evidence="12">
        <dbReference type="Rhea" id="RHEA:70288"/>
    </physiologicalReaction>
</comment>
<comment type="catalytic activity">
    <reaction evidence="11">
        <text>1D-myo-inositol 1,3,4-trisphosphate + ATP = 1D-myo-inositol 1,3,4,6-tetrakisphosphate + ADP + H(+)</text>
        <dbReference type="Rhea" id="RHEA:20940"/>
        <dbReference type="ChEBI" id="CHEBI:15378"/>
        <dbReference type="ChEBI" id="CHEBI:30616"/>
        <dbReference type="ChEBI" id="CHEBI:57660"/>
        <dbReference type="ChEBI" id="CHEBI:58414"/>
        <dbReference type="ChEBI" id="CHEBI:456216"/>
        <dbReference type="EC" id="2.7.1.159"/>
    </reaction>
    <physiologicalReaction direction="left-to-right" evidence="11">
        <dbReference type="Rhea" id="RHEA:20941"/>
    </physiologicalReaction>
</comment>
<accession>A0AAV5JC08</accession>
<feature type="binding site" evidence="14">
    <location>
        <position position="95"/>
    </location>
    <ligand>
        <name>ATP</name>
        <dbReference type="ChEBI" id="CHEBI:30616"/>
    </ligand>
</feature>
<dbReference type="AlphaFoldDB" id="A0AAV5JC08"/>
<evidence type="ECO:0000256" key="3">
    <source>
        <dbReference type="ARBA" id="ARBA00022679"/>
    </source>
</evidence>
<keyword evidence="7 13" id="KW-0067">ATP-binding</keyword>
<proteinExistence type="inferred from homology"/>
<feature type="binding site" evidence="14">
    <location>
        <position position="151"/>
    </location>
    <ligand>
        <name>ATP</name>
        <dbReference type="ChEBI" id="CHEBI:30616"/>
    </ligand>
</feature>
<evidence type="ECO:0000259" key="16">
    <source>
        <dbReference type="Pfam" id="PF05770"/>
    </source>
</evidence>
<evidence type="ECO:0000313" key="19">
    <source>
        <dbReference type="Proteomes" id="UP001054252"/>
    </source>
</evidence>
<feature type="binding site" evidence="14">
    <location>
        <position position="295"/>
    </location>
    <ligand>
        <name>1D-myo-inositol 1,3,4-trisphosphate</name>
        <dbReference type="ChEBI" id="CHEBI:58414"/>
    </ligand>
</feature>
<evidence type="ECO:0000256" key="1">
    <source>
        <dbReference type="ARBA" id="ARBA00009601"/>
    </source>
</evidence>
<comment type="subunit">
    <text evidence="2 13">Monomer.</text>
</comment>
<evidence type="ECO:0000256" key="11">
    <source>
        <dbReference type="ARBA" id="ARBA00051366"/>
    </source>
</evidence>
<evidence type="ECO:0000256" key="6">
    <source>
        <dbReference type="ARBA" id="ARBA00022777"/>
    </source>
</evidence>
<feature type="binding site" evidence="14">
    <location>
        <position position="162"/>
    </location>
    <ligand>
        <name>1D-myo-inositol 1,3,4-trisphosphate</name>
        <dbReference type="ChEBI" id="CHEBI:58414"/>
    </ligand>
</feature>
<keyword evidence="19" id="KW-1185">Reference proteome</keyword>
<feature type="binding site" evidence="15">
    <location>
        <position position="291"/>
    </location>
    <ligand>
        <name>Mg(2+)</name>
        <dbReference type="ChEBI" id="CHEBI:18420"/>
        <label>2</label>
    </ligand>
</feature>
<feature type="domain" description="Inositol 1,3,4-trisphosphate 5/6-kinase ATP-grasp" evidence="16">
    <location>
        <begin position="114"/>
        <end position="312"/>
    </location>
</feature>
<comment type="caution">
    <text evidence="18">The sequence shown here is derived from an EMBL/GenBank/DDBJ whole genome shotgun (WGS) entry which is preliminary data.</text>
</comment>
<feature type="binding site" evidence="15">
    <location>
        <position position="289"/>
    </location>
    <ligand>
        <name>Mg(2+)</name>
        <dbReference type="ChEBI" id="CHEBI:18420"/>
        <label>1</label>
    </ligand>
</feature>
<dbReference type="SUPFAM" id="SSF56059">
    <property type="entry name" value="Glutathione synthetase ATP-binding domain-like"/>
    <property type="match status" value="1"/>
</dbReference>
<dbReference type="PIRSF" id="PIRSF038186">
    <property type="entry name" value="ITPK"/>
    <property type="match status" value="1"/>
</dbReference>
<dbReference type="Pfam" id="PF17927">
    <property type="entry name" value="Ins134_P3_kin_N"/>
    <property type="match status" value="1"/>
</dbReference>
<protein>
    <recommendedName>
        <fullName evidence="13">Inositol-tetrakisphosphate 1-kinase</fullName>
        <ecNumber evidence="13">2.7.1.134</ecNumber>
    </recommendedName>
</protein>
<feature type="binding site" evidence="15">
    <location>
        <position position="289"/>
    </location>
    <ligand>
        <name>Mg(2+)</name>
        <dbReference type="ChEBI" id="CHEBI:18420"/>
        <label>2</label>
    </ligand>
</feature>